<name>A0A2U3P8Q4_9MYCO</name>
<dbReference type="EMBL" id="FUEZ01000004">
    <property type="protein sequence ID" value="SPM40055.1"/>
    <property type="molecule type" value="Genomic_DNA"/>
</dbReference>
<dbReference type="AlphaFoldDB" id="A0A2U3P8Q4"/>
<keyword evidence="2" id="KW-1185">Reference proteome</keyword>
<evidence type="ECO:0000313" key="1">
    <source>
        <dbReference type="EMBL" id="SPM40055.1"/>
    </source>
</evidence>
<dbReference type="Gene3D" id="3.40.50.1240">
    <property type="entry name" value="Phosphoglycerate mutase-like"/>
    <property type="match status" value="1"/>
</dbReference>
<organism evidence="1 2">
    <name type="scientific">Mycobacterium numidiamassiliense</name>
    <dbReference type="NCBI Taxonomy" id="1841861"/>
    <lineage>
        <taxon>Bacteria</taxon>
        <taxon>Bacillati</taxon>
        <taxon>Actinomycetota</taxon>
        <taxon>Actinomycetes</taxon>
        <taxon>Mycobacteriales</taxon>
        <taxon>Mycobacteriaceae</taxon>
        <taxon>Mycobacterium</taxon>
    </lineage>
</organism>
<dbReference type="STRING" id="1841861.GCA_900157365_00568"/>
<evidence type="ECO:0000313" key="2">
    <source>
        <dbReference type="Proteomes" id="UP000240424"/>
    </source>
</evidence>
<feature type="non-terminal residue" evidence="1">
    <location>
        <position position="1"/>
    </location>
</feature>
<dbReference type="Proteomes" id="UP000240424">
    <property type="component" value="Unassembled WGS sequence"/>
</dbReference>
<gene>
    <name evidence="1" type="ORF">MNAB215_2251</name>
</gene>
<dbReference type="SUPFAM" id="SSF53254">
    <property type="entry name" value="Phosphoglycerate mutase-like"/>
    <property type="match status" value="1"/>
</dbReference>
<dbReference type="Pfam" id="PF00300">
    <property type="entry name" value="His_Phos_1"/>
    <property type="match status" value="1"/>
</dbReference>
<proteinExistence type="predicted"/>
<dbReference type="CDD" id="cd07067">
    <property type="entry name" value="HP_PGM_like"/>
    <property type="match status" value="1"/>
</dbReference>
<dbReference type="SMART" id="SM00855">
    <property type="entry name" value="PGAM"/>
    <property type="match status" value="1"/>
</dbReference>
<dbReference type="InterPro" id="IPR013078">
    <property type="entry name" value="His_Pase_superF_clade-1"/>
</dbReference>
<sequence length="184" mass="20147">VTEVVRLTLVSHAMTDAMAAGRFPADEPLNDTGLRHVEAAAGLGAVAADTRQLSGPERRARQTAQLLGLHVTTEPRLADLDCGRWRGQALDDVDPTDLRRWLAEPASAPHGGESILDLIDRVSVWLESLSDNTLRTVAVTHPAVIRAAVLLALKAPAESFWRIDVTPASRTTLHFRQNRWTLRI</sequence>
<reference evidence="1 2" key="1">
    <citation type="submission" date="2017-01" db="EMBL/GenBank/DDBJ databases">
        <authorList>
            <consortium name="Urmite Genomes"/>
        </authorList>
    </citation>
    <scope>NUCLEOTIDE SEQUENCE [LARGE SCALE GENOMIC DNA]</scope>
    <source>
        <strain evidence="1 2">AB215</strain>
    </source>
</reference>
<accession>A0A2U3P8Q4</accession>
<dbReference type="InterPro" id="IPR029033">
    <property type="entry name" value="His_PPase_superfam"/>
</dbReference>
<protein>
    <submittedName>
        <fullName evidence="1">Broad specificity phosphatase PhoE</fullName>
    </submittedName>
</protein>